<dbReference type="SUPFAM" id="SSF53448">
    <property type="entry name" value="Nucleotide-diphospho-sugar transferases"/>
    <property type="match status" value="1"/>
</dbReference>
<protein>
    <submittedName>
        <fullName evidence="2">Glycosyltransferase</fullName>
    </submittedName>
</protein>
<sequence>MRTFSIVIPTCNGADFIEQALLSALNQTRKADEIIVSDDNSSDQTMAICQKYKDKIRIYHNPNGPSGFVNGWNKAITYATSEYISILHQDDLLAPTFLEEVEKALWIYPKVRHFFAPCNYIDGEGISIQEPDYCDKLIHQYTGKEYVIAYQTMGHPHIHRCPGVITHRDIFKVCPYREEAGHIADDDFFYRVGQYTDVVGILKPLASYRLHQKSETGHLKNNKLIHRLANDYIFQLRHFSENKVFDKHTYQYFVYNAIHFAFNEYVIGVKCNDMDLMTQGIRNLKILKDMNIVYPIKVKLFILFSWLFGTNIIRLFIGNSKL</sequence>
<dbReference type="Gene3D" id="3.90.550.10">
    <property type="entry name" value="Spore Coat Polysaccharide Biosynthesis Protein SpsA, Chain A"/>
    <property type="match status" value="1"/>
</dbReference>
<evidence type="ECO:0000313" key="3">
    <source>
        <dbReference type="Proteomes" id="UP000600600"/>
    </source>
</evidence>
<dbReference type="Pfam" id="PF00535">
    <property type="entry name" value="Glycos_transf_2"/>
    <property type="match status" value="1"/>
</dbReference>
<comment type="caution">
    <text evidence="2">The sequence shown here is derived from an EMBL/GenBank/DDBJ whole genome shotgun (WGS) entry which is preliminary data.</text>
</comment>
<dbReference type="RefSeq" id="WP_186967546.1">
    <property type="nucleotide sequence ID" value="NZ_JACOOE010000006.1"/>
</dbReference>
<dbReference type="PANTHER" id="PTHR22916">
    <property type="entry name" value="GLYCOSYLTRANSFERASE"/>
    <property type="match status" value="1"/>
</dbReference>
<dbReference type="PANTHER" id="PTHR22916:SF3">
    <property type="entry name" value="UDP-GLCNAC:BETAGAL BETA-1,3-N-ACETYLGLUCOSAMINYLTRANSFERASE-LIKE PROTEIN 1"/>
    <property type="match status" value="1"/>
</dbReference>
<organism evidence="2 3">
    <name type="scientific">Bacteroides difficilis</name>
    <dbReference type="NCBI Taxonomy" id="2763021"/>
    <lineage>
        <taxon>Bacteria</taxon>
        <taxon>Pseudomonadati</taxon>
        <taxon>Bacteroidota</taxon>
        <taxon>Bacteroidia</taxon>
        <taxon>Bacteroidales</taxon>
        <taxon>Bacteroidaceae</taxon>
        <taxon>Bacteroides</taxon>
    </lineage>
</organism>
<accession>A0ABR7CDR9</accession>
<evidence type="ECO:0000313" key="2">
    <source>
        <dbReference type="EMBL" id="MBC5605569.1"/>
    </source>
</evidence>
<keyword evidence="3" id="KW-1185">Reference proteome</keyword>
<dbReference type="InterPro" id="IPR001173">
    <property type="entry name" value="Glyco_trans_2-like"/>
</dbReference>
<reference evidence="2 3" key="1">
    <citation type="submission" date="2020-08" db="EMBL/GenBank/DDBJ databases">
        <title>Genome public.</title>
        <authorList>
            <person name="Liu C."/>
            <person name="Sun Q."/>
        </authorList>
    </citation>
    <scope>NUCLEOTIDE SEQUENCE [LARGE SCALE GENOMIC DNA]</scope>
    <source>
        <strain evidence="2 3">M27</strain>
    </source>
</reference>
<evidence type="ECO:0000259" key="1">
    <source>
        <dbReference type="Pfam" id="PF00535"/>
    </source>
</evidence>
<feature type="domain" description="Glycosyltransferase 2-like" evidence="1">
    <location>
        <begin position="5"/>
        <end position="102"/>
    </location>
</feature>
<name>A0ABR7CDR9_9BACE</name>
<dbReference type="EMBL" id="JACOOE010000006">
    <property type="protein sequence ID" value="MBC5605569.1"/>
    <property type="molecule type" value="Genomic_DNA"/>
</dbReference>
<dbReference type="Proteomes" id="UP000600600">
    <property type="component" value="Unassembled WGS sequence"/>
</dbReference>
<dbReference type="InterPro" id="IPR029044">
    <property type="entry name" value="Nucleotide-diphossugar_trans"/>
</dbReference>
<gene>
    <name evidence="2" type="ORF">H8S67_12920</name>
</gene>
<proteinExistence type="predicted"/>